<evidence type="ECO:0000313" key="11">
    <source>
        <dbReference type="Proteomes" id="UP000767854"/>
    </source>
</evidence>
<organism evidence="10 11">
    <name type="scientific">Fusibacter tunisiensis</name>
    <dbReference type="NCBI Taxonomy" id="1008308"/>
    <lineage>
        <taxon>Bacteria</taxon>
        <taxon>Bacillati</taxon>
        <taxon>Bacillota</taxon>
        <taxon>Clostridia</taxon>
        <taxon>Eubacteriales</taxon>
        <taxon>Eubacteriales Family XII. Incertae Sedis</taxon>
        <taxon>Fusibacter</taxon>
    </lineage>
</organism>
<dbReference type="PRINTS" id="PR00507">
    <property type="entry name" value="N12N6MTFRASE"/>
</dbReference>
<evidence type="ECO:0000256" key="3">
    <source>
        <dbReference type="ARBA" id="ARBA00022679"/>
    </source>
</evidence>
<dbReference type="Pfam" id="PF12950">
    <property type="entry name" value="TaqI_C"/>
    <property type="match status" value="1"/>
</dbReference>
<protein>
    <recommendedName>
        <fullName evidence="1">site-specific DNA-methyltransferase (adenine-specific)</fullName>
        <ecNumber evidence="1">2.1.1.72</ecNumber>
    </recommendedName>
</protein>
<evidence type="ECO:0000259" key="9">
    <source>
        <dbReference type="Pfam" id="PF12950"/>
    </source>
</evidence>
<dbReference type="InterPro" id="IPR002052">
    <property type="entry name" value="DNA_methylase_N6_adenine_CS"/>
</dbReference>
<name>A0ABS2MMU8_9FIRM</name>
<keyword evidence="5" id="KW-0680">Restriction system</keyword>
<feature type="domain" description="Type II methyltransferase M.TaqI-like" evidence="8">
    <location>
        <begin position="162"/>
        <end position="273"/>
    </location>
</feature>
<dbReference type="PANTHER" id="PTHR33841:SF6">
    <property type="entry name" value="TYPE II METHYLTRANSFERASE M.HINDII"/>
    <property type="match status" value="1"/>
</dbReference>
<keyword evidence="4" id="KW-0949">S-adenosyl-L-methionine</keyword>
<sequence length="583" mass="67279">MKLEKYIALKNKYGHAKEIDTHKLYASGAVYTPDEPANHLAKMAILQYLRINKPNFVPSFEAFFENNVVDENAHSLFNLLKSLKVLDLASGSGMLVLTYVELMIRFSNAIHLNSHAFIKDMLENKIVVFDISEDAINKYKELCLALGKAYGLRDEIQFKAVYCQNSLISDLSPYNNTFDLILGNPPYIGEKGNTKIFNVLKESNFGSKWYEGKMDYFYFFIYKGYDLLKSNGVLCYLTSNYFFTADGAKKLRNFIFETFYLSSLLNYGAQSVFGDYKLHAAIYTLQKDKCNTVYLYNKNCNCVSEVSHETVFDKELNMHFISDPMIYKILSKMEAQSIGTLEAYYDVFQGIVSGLDRKDGEGVFVYKDKEVDRLPESVKPFLKPFYKNSAICHYHHKGTTPYSILYITKNRAPKEIESLLFPYKALLENRREVKNGVRKWYELTWPRQENVFLGPKIIVPQRAKANYFAFDSGDFFASADIYFIKDTLFSIYSLEVLTMVLNARLYKLWLTYKGKRKGDLLELYATPLKKIPLPNLSDKQKNLLNAHFSGSEQSVLPIVDVDKIIYEAYGFTPEEIKYMDTLD</sequence>
<dbReference type="Gene3D" id="3.40.50.150">
    <property type="entry name" value="Vaccinia Virus protein VP39"/>
    <property type="match status" value="1"/>
</dbReference>
<dbReference type="PROSITE" id="PS00092">
    <property type="entry name" value="N6_MTASE"/>
    <property type="match status" value="1"/>
</dbReference>
<keyword evidence="11" id="KW-1185">Reference proteome</keyword>
<evidence type="ECO:0000256" key="4">
    <source>
        <dbReference type="ARBA" id="ARBA00022691"/>
    </source>
</evidence>
<dbReference type="InterPro" id="IPR050953">
    <property type="entry name" value="N4_N6_ade-DNA_methylase"/>
</dbReference>
<dbReference type="PANTHER" id="PTHR33841">
    <property type="entry name" value="DNA METHYLTRANSFERASE YEEA-RELATED"/>
    <property type="match status" value="1"/>
</dbReference>
<accession>A0ABS2MMU8</accession>
<dbReference type="GO" id="GO:0009007">
    <property type="term" value="F:site-specific DNA-methyltransferase (adenine-specific) activity"/>
    <property type="evidence" value="ECO:0007669"/>
    <property type="project" value="UniProtKB-EC"/>
</dbReference>
<dbReference type="InterPro" id="IPR025931">
    <property type="entry name" value="TaqI_C"/>
</dbReference>
<keyword evidence="3 10" id="KW-0808">Transferase</keyword>
<evidence type="ECO:0000256" key="6">
    <source>
        <dbReference type="ARBA" id="ARBA00023125"/>
    </source>
</evidence>
<dbReference type="SUPFAM" id="SSF53335">
    <property type="entry name" value="S-adenosyl-L-methionine-dependent methyltransferases"/>
    <property type="match status" value="1"/>
</dbReference>
<evidence type="ECO:0000313" key="10">
    <source>
        <dbReference type="EMBL" id="MBM7560727.1"/>
    </source>
</evidence>
<comment type="catalytic activity">
    <reaction evidence="7">
        <text>a 2'-deoxyadenosine in DNA + S-adenosyl-L-methionine = an N(6)-methyl-2'-deoxyadenosine in DNA + S-adenosyl-L-homocysteine + H(+)</text>
        <dbReference type="Rhea" id="RHEA:15197"/>
        <dbReference type="Rhea" id="RHEA-COMP:12418"/>
        <dbReference type="Rhea" id="RHEA-COMP:12419"/>
        <dbReference type="ChEBI" id="CHEBI:15378"/>
        <dbReference type="ChEBI" id="CHEBI:57856"/>
        <dbReference type="ChEBI" id="CHEBI:59789"/>
        <dbReference type="ChEBI" id="CHEBI:90615"/>
        <dbReference type="ChEBI" id="CHEBI:90616"/>
        <dbReference type="EC" id="2.1.1.72"/>
    </reaction>
</comment>
<dbReference type="EC" id="2.1.1.72" evidence="1"/>
<dbReference type="InterPro" id="IPR029063">
    <property type="entry name" value="SAM-dependent_MTases_sf"/>
</dbReference>
<dbReference type="Pfam" id="PF07669">
    <property type="entry name" value="Eco57I"/>
    <property type="match status" value="1"/>
</dbReference>
<feature type="domain" description="TaqI-like C-terminal specificity" evidence="9">
    <location>
        <begin position="432"/>
        <end position="533"/>
    </location>
</feature>
<dbReference type="Proteomes" id="UP000767854">
    <property type="component" value="Unassembled WGS sequence"/>
</dbReference>
<dbReference type="RefSeq" id="WP_204661347.1">
    <property type="nucleotide sequence ID" value="NZ_JAFBDT010000001.1"/>
</dbReference>
<dbReference type="InterPro" id="IPR011639">
    <property type="entry name" value="MethylTrfase_TaqI-like_dom"/>
</dbReference>
<evidence type="ECO:0000256" key="2">
    <source>
        <dbReference type="ARBA" id="ARBA00022603"/>
    </source>
</evidence>
<reference evidence="10 11" key="1">
    <citation type="submission" date="2021-01" db="EMBL/GenBank/DDBJ databases">
        <title>Genomic Encyclopedia of Type Strains, Phase IV (KMG-IV): sequencing the most valuable type-strain genomes for metagenomic binning, comparative biology and taxonomic classification.</title>
        <authorList>
            <person name="Goeker M."/>
        </authorList>
    </citation>
    <scope>NUCLEOTIDE SEQUENCE [LARGE SCALE GENOMIC DNA]</scope>
    <source>
        <strain evidence="10 11">DSM 24436</strain>
    </source>
</reference>
<evidence type="ECO:0000256" key="1">
    <source>
        <dbReference type="ARBA" id="ARBA00011900"/>
    </source>
</evidence>
<dbReference type="EMBL" id="JAFBDT010000001">
    <property type="protein sequence ID" value="MBM7560727.1"/>
    <property type="molecule type" value="Genomic_DNA"/>
</dbReference>
<evidence type="ECO:0000256" key="5">
    <source>
        <dbReference type="ARBA" id="ARBA00022747"/>
    </source>
</evidence>
<evidence type="ECO:0000259" key="8">
    <source>
        <dbReference type="Pfam" id="PF07669"/>
    </source>
</evidence>
<comment type="caution">
    <text evidence="10">The sequence shown here is derived from an EMBL/GenBank/DDBJ whole genome shotgun (WGS) entry which is preliminary data.</text>
</comment>
<keyword evidence="6" id="KW-0238">DNA-binding</keyword>
<gene>
    <name evidence="10" type="ORF">JOC49_000236</name>
</gene>
<proteinExistence type="predicted"/>
<keyword evidence="2 10" id="KW-0489">Methyltransferase</keyword>
<evidence type="ECO:0000256" key="7">
    <source>
        <dbReference type="ARBA" id="ARBA00047942"/>
    </source>
</evidence>
<dbReference type="GO" id="GO:0032259">
    <property type="term" value="P:methylation"/>
    <property type="evidence" value="ECO:0007669"/>
    <property type="project" value="UniProtKB-KW"/>
</dbReference>